<dbReference type="CDD" id="cd00191">
    <property type="entry name" value="TY"/>
    <property type="match status" value="1"/>
</dbReference>
<keyword evidence="5" id="KW-0732">Signal</keyword>
<comment type="caution">
    <text evidence="4">Lacks conserved residue(s) required for the propagation of feature annotation.</text>
</comment>
<comment type="caution">
    <text evidence="7">The sequence shown here is derived from an EMBL/GenBank/DDBJ whole genome shotgun (WGS) entry which is preliminary data.</text>
</comment>
<keyword evidence="8" id="KW-1185">Reference proteome</keyword>
<dbReference type="PROSITE" id="PS00484">
    <property type="entry name" value="THYROGLOBULIN_1_1"/>
    <property type="match status" value="1"/>
</dbReference>
<evidence type="ECO:0000256" key="3">
    <source>
        <dbReference type="ARBA" id="ARBA00023157"/>
    </source>
</evidence>
<proteinExistence type="predicted"/>
<name>A0AAV4A4L1_9GAST</name>
<protein>
    <submittedName>
        <fullName evidence="7">Cystine knot toxin</fullName>
    </submittedName>
</protein>
<dbReference type="InterPro" id="IPR009030">
    <property type="entry name" value="Growth_fac_rcpt_cys_sf"/>
</dbReference>
<keyword evidence="3 4" id="KW-1015">Disulfide bond</keyword>
<evidence type="ECO:0000313" key="8">
    <source>
        <dbReference type="Proteomes" id="UP000735302"/>
    </source>
</evidence>
<evidence type="ECO:0000313" key="7">
    <source>
        <dbReference type="EMBL" id="GFO01800.1"/>
    </source>
</evidence>
<organism evidence="7 8">
    <name type="scientific">Plakobranchus ocellatus</name>
    <dbReference type="NCBI Taxonomy" id="259542"/>
    <lineage>
        <taxon>Eukaryota</taxon>
        <taxon>Metazoa</taxon>
        <taxon>Spiralia</taxon>
        <taxon>Lophotrochozoa</taxon>
        <taxon>Mollusca</taxon>
        <taxon>Gastropoda</taxon>
        <taxon>Heterobranchia</taxon>
        <taxon>Euthyneura</taxon>
        <taxon>Panpulmonata</taxon>
        <taxon>Sacoglossa</taxon>
        <taxon>Placobranchoidea</taxon>
        <taxon>Plakobranchidae</taxon>
        <taxon>Plakobranchus</taxon>
    </lineage>
</organism>
<dbReference type="Proteomes" id="UP000735302">
    <property type="component" value="Unassembled WGS sequence"/>
</dbReference>
<gene>
    <name evidence="7" type="ORF">PoB_002830500</name>
</gene>
<evidence type="ECO:0000256" key="4">
    <source>
        <dbReference type="PROSITE-ProRule" id="PRU00500"/>
    </source>
</evidence>
<dbReference type="AlphaFoldDB" id="A0AAV4A4L1"/>
<evidence type="ECO:0000259" key="6">
    <source>
        <dbReference type="PROSITE" id="PS51162"/>
    </source>
</evidence>
<dbReference type="SUPFAM" id="SSF57184">
    <property type="entry name" value="Growth factor receptor domain"/>
    <property type="match status" value="1"/>
</dbReference>
<feature type="domain" description="Thyroglobulin type-1" evidence="6">
    <location>
        <begin position="118"/>
        <end position="182"/>
    </location>
</feature>
<sequence length="182" mass="19598">MQGYIFLCFVMIKLSLAIVCPPNVCDNVQQQPLDCKGGVIKGGGFCGCTDICAKVHGEDCQITSFLGIPNTAVCDEGLTCIPFLLEGSATGHKCVDSSLVGEDGETPLFVSRRGMRCSTPCQRKSLLCTFSMVVYEGQWFAKCDSLGNFHPEQCDNTGHCFCVDRLSGEIQEDSKVLGSANC</sequence>
<dbReference type="SUPFAM" id="SSF57610">
    <property type="entry name" value="Thyroglobulin type-1 domain"/>
    <property type="match status" value="1"/>
</dbReference>
<dbReference type="InterPro" id="IPR036857">
    <property type="entry name" value="Thyroglobulin_1_sf"/>
</dbReference>
<feature type="chain" id="PRO_5043506485" evidence="5">
    <location>
        <begin position="18"/>
        <end position="182"/>
    </location>
</feature>
<dbReference type="Gene3D" id="4.10.40.20">
    <property type="match status" value="1"/>
</dbReference>
<evidence type="ECO:0000256" key="1">
    <source>
        <dbReference type="ARBA" id="ARBA00004613"/>
    </source>
</evidence>
<dbReference type="GO" id="GO:0005576">
    <property type="term" value="C:extracellular region"/>
    <property type="evidence" value="ECO:0007669"/>
    <property type="project" value="UniProtKB-SubCell"/>
</dbReference>
<feature type="disulfide bond" evidence="4">
    <location>
        <begin position="162"/>
        <end position="182"/>
    </location>
</feature>
<dbReference type="Gene3D" id="4.10.800.10">
    <property type="entry name" value="Thyroglobulin type-1"/>
    <property type="match status" value="1"/>
</dbReference>
<comment type="subcellular location">
    <subcellularLocation>
        <location evidence="1">Secreted</location>
    </subcellularLocation>
</comment>
<evidence type="ECO:0000256" key="5">
    <source>
        <dbReference type="SAM" id="SignalP"/>
    </source>
</evidence>
<dbReference type="InterPro" id="IPR000716">
    <property type="entry name" value="Thyroglobulin_1"/>
</dbReference>
<keyword evidence="2" id="KW-0964">Secreted</keyword>
<dbReference type="PROSITE" id="PS51162">
    <property type="entry name" value="THYROGLOBULIN_1_2"/>
    <property type="match status" value="1"/>
</dbReference>
<dbReference type="SMART" id="SM00211">
    <property type="entry name" value="TY"/>
    <property type="match status" value="1"/>
</dbReference>
<dbReference type="Pfam" id="PF00086">
    <property type="entry name" value="Thyroglobulin_1"/>
    <property type="match status" value="1"/>
</dbReference>
<evidence type="ECO:0000256" key="2">
    <source>
        <dbReference type="ARBA" id="ARBA00022525"/>
    </source>
</evidence>
<accession>A0AAV4A4L1</accession>
<dbReference type="EMBL" id="BLXT01003539">
    <property type="protein sequence ID" value="GFO01800.1"/>
    <property type="molecule type" value="Genomic_DNA"/>
</dbReference>
<feature type="signal peptide" evidence="5">
    <location>
        <begin position="1"/>
        <end position="17"/>
    </location>
</feature>
<reference evidence="7 8" key="1">
    <citation type="journal article" date="2021" name="Elife">
        <title>Chloroplast acquisition without the gene transfer in kleptoplastic sea slugs, Plakobranchus ocellatus.</title>
        <authorList>
            <person name="Maeda T."/>
            <person name="Takahashi S."/>
            <person name="Yoshida T."/>
            <person name="Shimamura S."/>
            <person name="Takaki Y."/>
            <person name="Nagai Y."/>
            <person name="Toyoda A."/>
            <person name="Suzuki Y."/>
            <person name="Arimoto A."/>
            <person name="Ishii H."/>
            <person name="Satoh N."/>
            <person name="Nishiyama T."/>
            <person name="Hasebe M."/>
            <person name="Maruyama T."/>
            <person name="Minagawa J."/>
            <person name="Obokata J."/>
            <person name="Shigenobu S."/>
        </authorList>
    </citation>
    <scope>NUCLEOTIDE SEQUENCE [LARGE SCALE GENOMIC DNA]</scope>
</reference>